<keyword evidence="1" id="KW-1185">Reference proteome</keyword>
<sequence length="99" mass="11574">MDIPPNNNVLEKFQHTLDKNPLMGLKFDGPIHEAISKHFGQSHVSPFNNIELGTTSFPSSNWQRITMEYKRYSPKTRQRHFAFPLPFLAIRRRDAEAKH</sequence>
<protein>
    <submittedName>
        <fullName evidence="2">Uncharacterized protein</fullName>
    </submittedName>
</protein>
<organism evidence="1 2">
    <name type="scientific">Romanomermis culicivorax</name>
    <name type="common">Nematode worm</name>
    <dbReference type="NCBI Taxonomy" id="13658"/>
    <lineage>
        <taxon>Eukaryota</taxon>
        <taxon>Metazoa</taxon>
        <taxon>Ecdysozoa</taxon>
        <taxon>Nematoda</taxon>
        <taxon>Enoplea</taxon>
        <taxon>Dorylaimia</taxon>
        <taxon>Mermithida</taxon>
        <taxon>Mermithoidea</taxon>
        <taxon>Mermithidae</taxon>
        <taxon>Romanomermis</taxon>
    </lineage>
</organism>
<dbReference type="Proteomes" id="UP000887565">
    <property type="component" value="Unplaced"/>
</dbReference>
<accession>A0A915HZG2</accession>
<evidence type="ECO:0000313" key="2">
    <source>
        <dbReference type="WBParaSite" id="nRc.2.0.1.t06953-RA"/>
    </source>
</evidence>
<proteinExistence type="predicted"/>
<dbReference type="WBParaSite" id="nRc.2.0.1.t06953-RA">
    <property type="protein sequence ID" value="nRc.2.0.1.t06953-RA"/>
    <property type="gene ID" value="nRc.2.0.1.g06953"/>
</dbReference>
<dbReference type="AlphaFoldDB" id="A0A915HZG2"/>
<reference evidence="2" key="1">
    <citation type="submission" date="2022-11" db="UniProtKB">
        <authorList>
            <consortium name="WormBaseParasite"/>
        </authorList>
    </citation>
    <scope>IDENTIFICATION</scope>
</reference>
<name>A0A915HZG2_ROMCU</name>
<evidence type="ECO:0000313" key="1">
    <source>
        <dbReference type="Proteomes" id="UP000887565"/>
    </source>
</evidence>